<name>A0A2N9I5M7_FAGSY</name>
<sequence length="112" mass="12279">MAVPMAFLGALEAYDKGSRLTTREVFYLSRLEIYLGKSKSVPIGNVQNVTELADILGCKVSSLPKKYLGLPFSLFQIQGNMGSAIEKMEGDGIEKMEGDGIWLEEAPSVQMM</sequence>
<protein>
    <submittedName>
        <fullName evidence="1">Uncharacterized protein</fullName>
    </submittedName>
</protein>
<reference evidence="1" key="1">
    <citation type="submission" date="2018-02" db="EMBL/GenBank/DDBJ databases">
        <authorList>
            <person name="Cohen D.B."/>
            <person name="Kent A.D."/>
        </authorList>
    </citation>
    <scope>NUCLEOTIDE SEQUENCE</scope>
</reference>
<dbReference type="EMBL" id="OIVN01005191">
    <property type="protein sequence ID" value="SPD21327.1"/>
    <property type="molecule type" value="Genomic_DNA"/>
</dbReference>
<organism evidence="1">
    <name type="scientific">Fagus sylvatica</name>
    <name type="common">Beechnut</name>
    <dbReference type="NCBI Taxonomy" id="28930"/>
    <lineage>
        <taxon>Eukaryota</taxon>
        <taxon>Viridiplantae</taxon>
        <taxon>Streptophyta</taxon>
        <taxon>Embryophyta</taxon>
        <taxon>Tracheophyta</taxon>
        <taxon>Spermatophyta</taxon>
        <taxon>Magnoliopsida</taxon>
        <taxon>eudicotyledons</taxon>
        <taxon>Gunneridae</taxon>
        <taxon>Pentapetalae</taxon>
        <taxon>rosids</taxon>
        <taxon>fabids</taxon>
        <taxon>Fagales</taxon>
        <taxon>Fagaceae</taxon>
        <taxon>Fagus</taxon>
    </lineage>
</organism>
<evidence type="ECO:0000313" key="1">
    <source>
        <dbReference type="EMBL" id="SPD21327.1"/>
    </source>
</evidence>
<gene>
    <name evidence="1" type="ORF">FSB_LOCUS49209</name>
</gene>
<proteinExistence type="predicted"/>
<dbReference type="AlphaFoldDB" id="A0A2N9I5M7"/>
<accession>A0A2N9I5M7</accession>